<dbReference type="AlphaFoldDB" id="A0AA38GJ10"/>
<evidence type="ECO:0000313" key="2">
    <source>
        <dbReference type="EMBL" id="KAH9323941.1"/>
    </source>
</evidence>
<proteinExistence type="inferred from homology"/>
<dbReference type="InterPro" id="IPR029058">
    <property type="entry name" value="AB_hydrolase_fold"/>
</dbReference>
<dbReference type="GO" id="GO:0004185">
    <property type="term" value="F:serine-type carboxypeptidase activity"/>
    <property type="evidence" value="ECO:0007669"/>
    <property type="project" value="InterPro"/>
</dbReference>
<dbReference type="GO" id="GO:0006508">
    <property type="term" value="P:proteolysis"/>
    <property type="evidence" value="ECO:0007669"/>
    <property type="project" value="InterPro"/>
</dbReference>
<dbReference type="InterPro" id="IPR001563">
    <property type="entry name" value="Peptidase_S10"/>
</dbReference>
<dbReference type="Pfam" id="PF00450">
    <property type="entry name" value="Peptidase_S10"/>
    <property type="match status" value="1"/>
</dbReference>
<dbReference type="Gene3D" id="3.40.50.1820">
    <property type="entry name" value="alpha/beta hydrolase"/>
    <property type="match status" value="1"/>
</dbReference>
<dbReference type="OMA" id="VPCEDDL"/>
<feature type="non-terminal residue" evidence="2">
    <location>
        <position position="151"/>
    </location>
</feature>
<dbReference type="EMBL" id="JAHRHJ020000003">
    <property type="protein sequence ID" value="KAH9323941.1"/>
    <property type="molecule type" value="Genomic_DNA"/>
</dbReference>
<evidence type="ECO:0000256" key="1">
    <source>
        <dbReference type="ARBA" id="ARBA00009431"/>
    </source>
</evidence>
<name>A0AA38GJ10_TAXCH</name>
<gene>
    <name evidence="2" type="ORF">KI387_018580</name>
</gene>
<dbReference type="SUPFAM" id="SSF53474">
    <property type="entry name" value="alpha/beta-Hydrolases"/>
    <property type="match status" value="1"/>
</dbReference>
<feature type="non-terminal residue" evidence="2">
    <location>
        <position position="1"/>
    </location>
</feature>
<accession>A0AA38GJ10</accession>
<sequence>VENATGLTSILEARRTFSYDTSKNGSDYVSIFLNQRTIKKALKAEANVSLKRCKKVLENRMHVDSMKSMKWLVEMLLKQMLVLLYQGQFDLGLVVSTEEWKRSVDWSGLSEFWSAERRVWRVWPVLAGSLNVLKFPYISYFASSLLFLQVY</sequence>
<organism evidence="2 3">
    <name type="scientific">Taxus chinensis</name>
    <name type="common">Chinese yew</name>
    <name type="synonym">Taxus wallichiana var. chinensis</name>
    <dbReference type="NCBI Taxonomy" id="29808"/>
    <lineage>
        <taxon>Eukaryota</taxon>
        <taxon>Viridiplantae</taxon>
        <taxon>Streptophyta</taxon>
        <taxon>Embryophyta</taxon>
        <taxon>Tracheophyta</taxon>
        <taxon>Spermatophyta</taxon>
        <taxon>Pinopsida</taxon>
        <taxon>Pinidae</taxon>
        <taxon>Conifers II</taxon>
        <taxon>Cupressales</taxon>
        <taxon>Taxaceae</taxon>
        <taxon>Taxus</taxon>
    </lineage>
</organism>
<keyword evidence="3" id="KW-1185">Reference proteome</keyword>
<dbReference type="Proteomes" id="UP000824469">
    <property type="component" value="Unassembled WGS sequence"/>
</dbReference>
<protein>
    <submittedName>
        <fullName evidence="2">Uncharacterized protein</fullName>
    </submittedName>
</protein>
<reference evidence="2 3" key="1">
    <citation type="journal article" date="2021" name="Nat. Plants">
        <title>The Taxus genome provides insights into paclitaxel biosynthesis.</title>
        <authorList>
            <person name="Xiong X."/>
            <person name="Gou J."/>
            <person name="Liao Q."/>
            <person name="Li Y."/>
            <person name="Zhou Q."/>
            <person name="Bi G."/>
            <person name="Li C."/>
            <person name="Du R."/>
            <person name="Wang X."/>
            <person name="Sun T."/>
            <person name="Guo L."/>
            <person name="Liang H."/>
            <person name="Lu P."/>
            <person name="Wu Y."/>
            <person name="Zhang Z."/>
            <person name="Ro D.K."/>
            <person name="Shang Y."/>
            <person name="Huang S."/>
            <person name="Yan J."/>
        </authorList>
    </citation>
    <scope>NUCLEOTIDE SEQUENCE [LARGE SCALE GENOMIC DNA]</scope>
    <source>
        <strain evidence="2">Ta-2019</strain>
    </source>
</reference>
<comment type="caution">
    <text evidence="2">The sequence shown here is derived from an EMBL/GenBank/DDBJ whole genome shotgun (WGS) entry which is preliminary data.</text>
</comment>
<evidence type="ECO:0000313" key="3">
    <source>
        <dbReference type="Proteomes" id="UP000824469"/>
    </source>
</evidence>
<comment type="similarity">
    <text evidence="1">Belongs to the peptidase S10 family.</text>
</comment>